<name>A0ACC2KLA6_PERAE</name>
<comment type="caution">
    <text evidence="1">The sequence shown here is derived from an EMBL/GenBank/DDBJ whole genome shotgun (WGS) entry which is preliminary data.</text>
</comment>
<protein>
    <submittedName>
        <fullName evidence="1">Uncharacterized protein</fullName>
    </submittedName>
</protein>
<dbReference type="EMBL" id="CM056818">
    <property type="protein sequence ID" value="KAJ8621926.1"/>
    <property type="molecule type" value="Genomic_DNA"/>
</dbReference>
<keyword evidence="2" id="KW-1185">Reference proteome</keyword>
<evidence type="ECO:0000313" key="1">
    <source>
        <dbReference type="EMBL" id="KAJ8621926.1"/>
    </source>
</evidence>
<reference evidence="1 2" key="1">
    <citation type="journal article" date="2022" name="Hortic Res">
        <title>A haplotype resolved chromosomal level avocado genome allows analysis of novel avocado genes.</title>
        <authorList>
            <person name="Nath O."/>
            <person name="Fletcher S.J."/>
            <person name="Hayward A."/>
            <person name="Shaw L.M."/>
            <person name="Masouleh A.K."/>
            <person name="Furtado A."/>
            <person name="Henry R.J."/>
            <person name="Mitter N."/>
        </authorList>
    </citation>
    <scope>NUCLEOTIDE SEQUENCE [LARGE SCALE GENOMIC DNA]</scope>
    <source>
        <strain evidence="2">cv. Hass</strain>
    </source>
</reference>
<accession>A0ACC2KLA6</accession>
<dbReference type="Proteomes" id="UP001234297">
    <property type="component" value="Chromosome 10"/>
</dbReference>
<organism evidence="1 2">
    <name type="scientific">Persea americana</name>
    <name type="common">Avocado</name>
    <dbReference type="NCBI Taxonomy" id="3435"/>
    <lineage>
        <taxon>Eukaryota</taxon>
        <taxon>Viridiplantae</taxon>
        <taxon>Streptophyta</taxon>
        <taxon>Embryophyta</taxon>
        <taxon>Tracheophyta</taxon>
        <taxon>Spermatophyta</taxon>
        <taxon>Magnoliopsida</taxon>
        <taxon>Magnoliidae</taxon>
        <taxon>Laurales</taxon>
        <taxon>Lauraceae</taxon>
        <taxon>Persea</taxon>
    </lineage>
</organism>
<proteinExistence type="predicted"/>
<sequence length="157" mass="17017">MKRRRKEEKAAMKAAQMKAMGDCNNSSSFSSESSNSECGEIAEENELQMQGLEQQVNSCQAADAGAPFPSRGAPLLRQLMSTTSPQSLLLDSEEELDELLQSPMAFICAAFIAAFSSFLLLFISFFSALSTCSCASRAFAASCLLRMTRISLTKNSL</sequence>
<gene>
    <name evidence="1" type="ORF">MRB53_030455</name>
</gene>
<evidence type="ECO:0000313" key="2">
    <source>
        <dbReference type="Proteomes" id="UP001234297"/>
    </source>
</evidence>